<protein>
    <submittedName>
        <fullName evidence="3">Phage shock protein A (PspA) family protein</fullName>
    </submittedName>
</protein>
<dbReference type="STRING" id="1292034.OR37_01567"/>
<evidence type="ECO:0000313" key="3">
    <source>
        <dbReference type="EMBL" id="ENZ82630.1"/>
    </source>
</evidence>
<name>R0D2H4_CAUVI</name>
<evidence type="ECO:0000256" key="1">
    <source>
        <dbReference type="ARBA" id="ARBA00043985"/>
    </source>
</evidence>
<dbReference type="InterPro" id="IPR007157">
    <property type="entry name" value="PspA_VIPP1"/>
</dbReference>
<dbReference type="PANTHER" id="PTHR31088:SF9">
    <property type="entry name" value="PHAGE SHOCK PROTEIN A"/>
    <property type="match status" value="1"/>
</dbReference>
<comment type="similarity">
    <text evidence="1">Belongs to the PspA/Vipp/IM30 family.</text>
</comment>
<proteinExistence type="inferred from homology"/>
<dbReference type="Proteomes" id="UP000013063">
    <property type="component" value="Unassembled WGS sequence"/>
</dbReference>
<sequence>MSMWSKLSALFRGSVHDGAQTVVDANALRILDQEIRDADAAQGKARDELAKMVARRRALETEVGQLNDQVRKYEASARAALAKGDQALALEVAQRIADLEKESTQKGGQMTELRAAEDKMRGVITQTDTKIEALRREIDMVKVNESVQKAQSAVISRSGSASGVVGSAADSLKRIKERQAVREEQFRLHNESEDRRTGADLDAKLAAAGILPGGGGAEDVLARLMAPKDEALPPPALAIEDKAKVAKDGSNA</sequence>
<evidence type="ECO:0000313" key="4">
    <source>
        <dbReference type="Proteomes" id="UP000013063"/>
    </source>
</evidence>
<dbReference type="AlphaFoldDB" id="R0D2H4"/>
<dbReference type="EMBL" id="APMP01000006">
    <property type="protein sequence ID" value="ENZ82630.1"/>
    <property type="molecule type" value="Genomic_DNA"/>
</dbReference>
<organism evidence="3 4">
    <name type="scientific">Caulobacter vibrioides OR37</name>
    <dbReference type="NCBI Taxonomy" id="1292034"/>
    <lineage>
        <taxon>Bacteria</taxon>
        <taxon>Pseudomonadati</taxon>
        <taxon>Pseudomonadota</taxon>
        <taxon>Alphaproteobacteria</taxon>
        <taxon>Caulobacterales</taxon>
        <taxon>Caulobacteraceae</taxon>
        <taxon>Caulobacter</taxon>
    </lineage>
</organism>
<dbReference type="OrthoDB" id="8844617at2"/>
<dbReference type="RefSeq" id="WP_004617806.1">
    <property type="nucleotide sequence ID" value="NZ_APMP01000006.1"/>
</dbReference>
<comment type="caution">
    <text evidence="3">The sequence shown here is derived from an EMBL/GenBank/DDBJ whole genome shotgun (WGS) entry which is preliminary data.</text>
</comment>
<keyword evidence="2" id="KW-0175">Coiled coil</keyword>
<dbReference type="PANTHER" id="PTHR31088">
    <property type="entry name" value="MEMBRANE-ASSOCIATED PROTEIN VIPP1, CHLOROPLASTIC"/>
    <property type="match status" value="1"/>
</dbReference>
<accession>R0D2H4</accession>
<dbReference type="PATRIC" id="fig|1292034.3.peg.1552"/>
<gene>
    <name evidence="3" type="ORF">OR37_01567</name>
</gene>
<dbReference type="eggNOG" id="COG1842">
    <property type="taxonomic scope" value="Bacteria"/>
</dbReference>
<feature type="coiled-coil region" evidence="2">
    <location>
        <begin position="49"/>
        <end position="76"/>
    </location>
</feature>
<keyword evidence="4" id="KW-1185">Reference proteome</keyword>
<dbReference type="Pfam" id="PF04012">
    <property type="entry name" value="PspA_IM30"/>
    <property type="match status" value="1"/>
</dbReference>
<evidence type="ECO:0000256" key="2">
    <source>
        <dbReference type="SAM" id="Coils"/>
    </source>
</evidence>
<reference evidence="3 4" key="1">
    <citation type="journal article" date="2013" name="Genome Announc.">
        <title>Draft Genome Sequence for Caulobacter sp. Strain OR37, a Bacterium Tolerant to Heavy Metals.</title>
        <authorList>
            <person name="Utturkar S.M."/>
            <person name="Bollmann A."/>
            <person name="Brzoska R.M."/>
            <person name="Klingeman D.M."/>
            <person name="Epstein S.E."/>
            <person name="Palumbo A.V."/>
            <person name="Brown S.D."/>
        </authorList>
    </citation>
    <scope>NUCLEOTIDE SEQUENCE [LARGE SCALE GENOMIC DNA]</scope>
    <source>
        <strain evidence="3 4">OR37</strain>
    </source>
</reference>